<dbReference type="Pfam" id="PF07883">
    <property type="entry name" value="Cupin_2"/>
    <property type="match status" value="1"/>
</dbReference>
<reference evidence="2 3" key="1">
    <citation type="submission" date="2022-06" db="EMBL/GenBank/DDBJ databases">
        <title>Rhizosaccharibacter gen. nov. sp. nov. KSS12, endophytic bacteria isolated from sugarcane.</title>
        <authorList>
            <person name="Pitiwittayakul N."/>
        </authorList>
    </citation>
    <scope>NUCLEOTIDE SEQUENCE [LARGE SCALE GENOMIC DNA]</scope>
    <source>
        <strain evidence="2 3">KSS12</strain>
    </source>
</reference>
<feature type="domain" description="Cupin type-2" evidence="1">
    <location>
        <begin position="92"/>
        <end position="145"/>
    </location>
</feature>
<name>A0ABT1VZU5_9PROT</name>
<evidence type="ECO:0000313" key="3">
    <source>
        <dbReference type="Proteomes" id="UP001524547"/>
    </source>
</evidence>
<evidence type="ECO:0000259" key="1">
    <source>
        <dbReference type="Pfam" id="PF07883"/>
    </source>
</evidence>
<dbReference type="CDD" id="cd02226">
    <property type="entry name" value="cupin_YdbB-like"/>
    <property type="match status" value="1"/>
</dbReference>
<evidence type="ECO:0000313" key="2">
    <source>
        <dbReference type="EMBL" id="MCQ8241878.1"/>
    </source>
</evidence>
<dbReference type="Gene3D" id="2.60.120.10">
    <property type="entry name" value="Jelly Rolls"/>
    <property type="match status" value="1"/>
</dbReference>
<organism evidence="2 3">
    <name type="scientific">Rhizosaccharibacter radicis</name>
    <dbReference type="NCBI Taxonomy" id="2782605"/>
    <lineage>
        <taxon>Bacteria</taxon>
        <taxon>Pseudomonadati</taxon>
        <taxon>Pseudomonadota</taxon>
        <taxon>Alphaproteobacteria</taxon>
        <taxon>Acetobacterales</taxon>
        <taxon>Acetobacteraceae</taxon>
        <taxon>Rhizosaccharibacter</taxon>
    </lineage>
</organism>
<dbReference type="RefSeq" id="WP_422920628.1">
    <property type="nucleotide sequence ID" value="NZ_JAMZEJ010000008.1"/>
</dbReference>
<dbReference type="SUPFAM" id="SSF51182">
    <property type="entry name" value="RmlC-like cupins"/>
    <property type="match status" value="1"/>
</dbReference>
<dbReference type="InterPro" id="IPR013096">
    <property type="entry name" value="Cupin_2"/>
</dbReference>
<sequence>MIPSRVAAARRGIVRRDDGGGLRRAADAGAVIRIIVRQVGPPARRLVIDRERVMAMMALNVAAELEALTEYWSPRVIGRVNDQYVKVAKVKGELAWHRHEEEDELFHVVRGRLRIQFEGGREIVLDEGGFAVVPKGVLHNPVAEEECWIVLIETVTTRHTGDVDTPFTRTIEQQLGR</sequence>
<dbReference type="Proteomes" id="UP001524547">
    <property type="component" value="Unassembled WGS sequence"/>
</dbReference>
<dbReference type="InterPro" id="IPR011051">
    <property type="entry name" value="RmlC_Cupin_sf"/>
</dbReference>
<dbReference type="PANTHER" id="PTHR36114:SF1">
    <property type="entry name" value="16.7 KDA PROTEIN IN WHIE LOCUS"/>
    <property type="match status" value="1"/>
</dbReference>
<accession>A0ABT1VZU5</accession>
<comment type="caution">
    <text evidence="2">The sequence shown here is derived from an EMBL/GenBank/DDBJ whole genome shotgun (WGS) entry which is preliminary data.</text>
</comment>
<protein>
    <submittedName>
        <fullName evidence="2">Cupin domain-containing protein</fullName>
    </submittedName>
</protein>
<gene>
    <name evidence="2" type="ORF">NFI88_13645</name>
</gene>
<dbReference type="PANTHER" id="PTHR36114">
    <property type="entry name" value="16.7 KDA PROTEIN IN WHIE LOCUS"/>
    <property type="match status" value="1"/>
</dbReference>
<dbReference type="InterPro" id="IPR014710">
    <property type="entry name" value="RmlC-like_jellyroll"/>
</dbReference>
<dbReference type="EMBL" id="JAMZEJ010000008">
    <property type="protein sequence ID" value="MCQ8241878.1"/>
    <property type="molecule type" value="Genomic_DNA"/>
</dbReference>
<keyword evidence="3" id="KW-1185">Reference proteome</keyword>
<proteinExistence type="predicted"/>
<dbReference type="InterPro" id="IPR052044">
    <property type="entry name" value="PKS_Associated_Protein"/>
</dbReference>